<accession>A0AAE1SQJ1</accession>
<protein>
    <submittedName>
        <fullName evidence="1">Uncharacterized protein</fullName>
    </submittedName>
</protein>
<keyword evidence="2" id="KW-1185">Reference proteome</keyword>
<evidence type="ECO:0000313" key="2">
    <source>
        <dbReference type="Proteomes" id="UP001291623"/>
    </source>
</evidence>
<evidence type="ECO:0000313" key="1">
    <source>
        <dbReference type="EMBL" id="KAK4372891.1"/>
    </source>
</evidence>
<reference evidence="1" key="1">
    <citation type="submission" date="2023-12" db="EMBL/GenBank/DDBJ databases">
        <title>Genome assembly of Anisodus tanguticus.</title>
        <authorList>
            <person name="Wang Y.-J."/>
        </authorList>
    </citation>
    <scope>NUCLEOTIDE SEQUENCE</scope>
    <source>
        <strain evidence="1">KB-2021</strain>
        <tissue evidence="1">Leaf</tissue>
    </source>
</reference>
<dbReference type="EMBL" id="JAVYJV010000004">
    <property type="protein sequence ID" value="KAK4372891.1"/>
    <property type="molecule type" value="Genomic_DNA"/>
</dbReference>
<sequence length="75" mass="8696">MNGNNEYSLQDDFDGSSDWSCIFLDILFPSLAWANVIVTRLKFFMHIVIVKCLIDTLLLSANYSTKKRRYVSKND</sequence>
<dbReference type="AlphaFoldDB" id="A0AAE1SQJ1"/>
<name>A0AAE1SQJ1_9SOLA</name>
<gene>
    <name evidence="1" type="ORF">RND71_008275</name>
</gene>
<dbReference type="Proteomes" id="UP001291623">
    <property type="component" value="Unassembled WGS sequence"/>
</dbReference>
<proteinExistence type="predicted"/>
<comment type="caution">
    <text evidence="1">The sequence shown here is derived from an EMBL/GenBank/DDBJ whole genome shotgun (WGS) entry which is preliminary data.</text>
</comment>
<organism evidence="1 2">
    <name type="scientific">Anisodus tanguticus</name>
    <dbReference type="NCBI Taxonomy" id="243964"/>
    <lineage>
        <taxon>Eukaryota</taxon>
        <taxon>Viridiplantae</taxon>
        <taxon>Streptophyta</taxon>
        <taxon>Embryophyta</taxon>
        <taxon>Tracheophyta</taxon>
        <taxon>Spermatophyta</taxon>
        <taxon>Magnoliopsida</taxon>
        <taxon>eudicotyledons</taxon>
        <taxon>Gunneridae</taxon>
        <taxon>Pentapetalae</taxon>
        <taxon>asterids</taxon>
        <taxon>lamiids</taxon>
        <taxon>Solanales</taxon>
        <taxon>Solanaceae</taxon>
        <taxon>Solanoideae</taxon>
        <taxon>Hyoscyameae</taxon>
        <taxon>Anisodus</taxon>
    </lineage>
</organism>